<comment type="caution">
    <text evidence="3">The sequence shown here is derived from an EMBL/GenBank/DDBJ whole genome shotgun (WGS) entry which is preliminary data.</text>
</comment>
<protein>
    <submittedName>
        <fullName evidence="3">Helix-turn-helix domain-containing protein</fullName>
    </submittedName>
</protein>
<keyword evidence="4" id="KW-1185">Reference proteome</keyword>
<dbReference type="Gene3D" id="1.10.10.60">
    <property type="entry name" value="Homeodomain-like"/>
    <property type="match status" value="1"/>
</dbReference>
<dbReference type="InterPro" id="IPR009057">
    <property type="entry name" value="Homeodomain-like_sf"/>
</dbReference>
<dbReference type="SUPFAM" id="SSF46689">
    <property type="entry name" value="Homeodomain-like"/>
    <property type="match status" value="1"/>
</dbReference>
<reference evidence="3" key="1">
    <citation type="journal article" date="2016" name="Int. J. Syst. Evol. Microbiol.">
        <title>Pseudoxanthomonas helianthi sp. nov., isolated from roots of Jerusalem artichoke (Helianthus tuberosus).</title>
        <authorList>
            <person name="Kittiwongwattana C."/>
            <person name="Thawai C."/>
        </authorList>
    </citation>
    <scope>NUCLEOTIDE SEQUENCE</scope>
    <source>
        <strain evidence="3">110414</strain>
    </source>
</reference>
<evidence type="ECO:0000313" key="4">
    <source>
        <dbReference type="Proteomes" id="UP000673447"/>
    </source>
</evidence>
<dbReference type="Proteomes" id="UP000673447">
    <property type="component" value="Unassembled WGS sequence"/>
</dbReference>
<dbReference type="CDD" id="cd00093">
    <property type="entry name" value="HTH_XRE"/>
    <property type="match status" value="1"/>
</dbReference>
<dbReference type="InterPro" id="IPR001387">
    <property type="entry name" value="Cro/C1-type_HTH"/>
</dbReference>
<dbReference type="EMBL" id="JAGKTC010000001">
    <property type="protein sequence ID" value="MBP3983759.1"/>
    <property type="molecule type" value="Genomic_DNA"/>
</dbReference>
<accession>A0A941ASQ3</accession>
<dbReference type="RefSeq" id="WP_210535586.1">
    <property type="nucleotide sequence ID" value="NZ_JAGKTC010000001.1"/>
</dbReference>
<reference evidence="3" key="2">
    <citation type="submission" date="2021-03" db="EMBL/GenBank/DDBJ databases">
        <authorList>
            <person name="Cao W."/>
        </authorList>
    </citation>
    <scope>NUCLEOTIDE SEQUENCE</scope>
    <source>
        <strain evidence="3">110414</strain>
    </source>
</reference>
<dbReference type="Pfam" id="PF13384">
    <property type="entry name" value="HTH_23"/>
    <property type="match status" value="1"/>
</dbReference>
<feature type="coiled-coil region" evidence="1">
    <location>
        <begin position="45"/>
        <end position="72"/>
    </location>
</feature>
<organism evidence="3 4">
    <name type="scientific">Pseudoxanthomonas helianthi</name>
    <dbReference type="NCBI Taxonomy" id="1453541"/>
    <lineage>
        <taxon>Bacteria</taxon>
        <taxon>Pseudomonadati</taxon>
        <taxon>Pseudomonadota</taxon>
        <taxon>Gammaproteobacteria</taxon>
        <taxon>Lysobacterales</taxon>
        <taxon>Lysobacteraceae</taxon>
        <taxon>Pseudoxanthomonas</taxon>
    </lineage>
</organism>
<keyword evidence="1" id="KW-0175">Coiled coil</keyword>
<gene>
    <name evidence="3" type="ORF">J5837_04900</name>
</gene>
<proteinExistence type="predicted"/>
<evidence type="ECO:0000313" key="3">
    <source>
        <dbReference type="EMBL" id="MBP3983759.1"/>
    </source>
</evidence>
<dbReference type="AlphaFoldDB" id="A0A941ASQ3"/>
<evidence type="ECO:0000259" key="2">
    <source>
        <dbReference type="PROSITE" id="PS50943"/>
    </source>
</evidence>
<sequence>MPEHKASGKKPAKLKPIQLKALDFILSGLTLTEVSEKLGVSRQTVSEWKNHNPAFRAKLEELQAEAEEEMRNLLPAYNTFMLSQLRKLAQEAPPTIRLEAIRYFFDRFGQKDEASATTSAAGLSPQDAMILEVMQQRRGREMRSEWERNE</sequence>
<name>A0A941ASQ3_9GAMM</name>
<evidence type="ECO:0000256" key="1">
    <source>
        <dbReference type="SAM" id="Coils"/>
    </source>
</evidence>
<dbReference type="PROSITE" id="PS50943">
    <property type="entry name" value="HTH_CROC1"/>
    <property type="match status" value="1"/>
</dbReference>
<feature type="domain" description="HTH cro/C1-type" evidence="2">
    <location>
        <begin position="28"/>
        <end position="48"/>
    </location>
</feature>